<evidence type="ECO:0000313" key="2">
    <source>
        <dbReference type="EMBL" id="HHJ63338.1"/>
    </source>
</evidence>
<name>A0A7C5Q703_AQUAO</name>
<gene>
    <name evidence="2" type="ORF">ENJ61_00360</name>
</gene>
<keyword evidence="1" id="KW-0472">Membrane</keyword>
<accession>A0A7C5Q703</accession>
<protein>
    <submittedName>
        <fullName evidence="2">Uncharacterized protein</fullName>
    </submittedName>
</protein>
<keyword evidence="1" id="KW-0812">Transmembrane</keyword>
<feature type="transmembrane region" description="Helical" evidence="1">
    <location>
        <begin position="6"/>
        <end position="24"/>
    </location>
</feature>
<comment type="caution">
    <text evidence="2">The sequence shown here is derived from an EMBL/GenBank/DDBJ whole genome shotgun (WGS) entry which is preliminary data.</text>
</comment>
<dbReference type="Proteomes" id="UP000885792">
    <property type="component" value="Unassembled WGS sequence"/>
</dbReference>
<reference evidence="2" key="1">
    <citation type="journal article" date="2020" name="mSystems">
        <title>Genome- and Community-Level Interaction Insights into Carbon Utilization and Element Cycling Functions of Hydrothermarchaeota in Hydrothermal Sediment.</title>
        <authorList>
            <person name="Zhou Z."/>
            <person name="Liu Y."/>
            <person name="Xu W."/>
            <person name="Pan J."/>
            <person name="Luo Z.H."/>
            <person name="Li M."/>
        </authorList>
    </citation>
    <scope>NUCLEOTIDE SEQUENCE [LARGE SCALE GENOMIC DNA]</scope>
    <source>
        <strain evidence="2">HyVt-501</strain>
    </source>
</reference>
<organism evidence="2">
    <name type="scientific">Aquifex aeolicus</name>
    <dbReference type="NCBI Taxonomy" id="63363"/>
    <lineage>
        <taxon>Bacteria</taxon>
        <taxon>Pseudomonadati</taxon>
        <taxon>Aquificota</taxon>
        <taxon>Aquificia</taxon>
        <taxon>Aquificales</taxon>
        <taxon>Aquificaceae</taxon>
        <taxon>Aquifex</taxon>
    </lineage>
</organism>
<dbReference type="AlphaFoldDB" id="A0A7C5Q703"/>
<dbReference type="EMBL" id="DRNB01000008">
    <property type="protein sequence ID" value="HHJ63338.1"/>
    <property type="molecule type" value="Genomic_DNA"/>
</dbReference>
<evidence type="ECO:0000256" key="1">
    <source>
        <dbReference type="SAM" id="Phobius"/>
    </source>
</evidence>
<keyword evidence="1" id="KW-1133">Transmembrane helix</keyword>
<sequence>MGVLSWFPYVLAGFILAAGSGCFLNTEEVSFYVPYAEAVAEELLKPASIPEEQKERLIGVLSLYFPFILTVCTAGFVYTASKAYEAVKSIGGFRR</sequence>
<proteinExistence type="predicted"/>
<feature type="transmembrane region" description="Helical" evidence="1">
    <location>
        <begin position="57"/>
        <end position="78"/>
    </location>
</feature>